<keyword evidence="5 10" id="KW-0812">Transmembrane</keyword>
<evidence type="ECO:0000256" key="11">
    <source>
        <dbReference type="SAM" id="MobiDB-lite"/>
    </source>
</evidence>
<comment type="subunit">
    <text evidence="10">Forms an energy-coupling factor (ECF) transporter complex composed of an ATP-binding protein (A component, CbiO), a transmembrane protein (T component, CbiQ) and 2 possible substrate-capture proteins (S components, CbiM and CbiN) of unknown stoichimetry.</text>
</comment>
<name>A0ABW1T7I0_9LACO</name>
<protein>
    <recommendedName>
        <fullName evidence="10">Cobalt transport protein CbiN</fullName>
    </recommendedName>
    <alternativeName>
        <fullName evidence="10">Energy-coupling factor transporter probable substrate-capture protein CbiN</fullName>
        <shortName evidence="10">ECF transporter S component CbiN</shortName>
    </alternativeName>
</protein>
<feature type="region of interest" description="Disordered" evidence="11">
    <location>
        <begin position="92"/>
        <end position="117"/>
    </location>
</feature>
<evidence type="ECO:0000256" key="8">
    <source>
        <dbReference type="ARBA" id="ARBA00023136"/>
    </source>
</evidence>
<dbReference type="InterPro" id="IPR003705">
    <property type="entry name" value="CbiN"/>
</dbReference>
<dbReference type="HAMAP" id="MF_00330">
    <property type="entry name" value="CbiN"/>
    <property type="match status" value="1"/>
</dbReference>
<keyword evidence="1 10" id="KW-0171">Cobalt transport</keyword>
<dbReference type="NCBIfam" id="NF002780">
    <property type="entry name" value="PRK02898.1"/>
    <property type="match status" value="1"/>
</dbReference>
<evidence type="ECO:0000313" key="12">
    <source>
        <dbReference type="EMBL" id="MFC6254024.1"/>
    </source>
</evidence>
<gene>
    <name evidence="10" type="primary">cbiN</name>
    <name evidence="12" type="ORF">ACFP1H_05440</name>
</gene>
<comment type="subcellular location">
    <subcellularLocation>
        <location evidence="10">Cell membrane</location>
        <topology evidence="10">Multi-pass membrane protein</topology>
    </subcellularLocation>
</comment>
<keyword evidence="6 10" id="KW-1133">Transmembrane helix</keyword>
<reference evidence="13" key="1">
    <citation type="journal article" date="2019" name="Int. J. Syst. Evol. Microbiol.">
        <title>The Global Catalogue of Microorganisms (GCM) 10K type strain sequencing project: providing services to taxonomists for standard genome sequencing and annotation.</title>
        <authorList>
            <consortium name="The Broad Institute Genomics Platform"/>
            <consortium name="The Broad Institute Genome Sequencing Center for Infectious Disease"/>
            <person name="Wu L."/>
            <person name="Ma J."/>
        </authorList>
    </citation>
    <scope>NUCLEOTIDE SEQUENCE [LARGE SCALE GENOMIC DNA]</scope>
    <source>
        <strain evidence="13">CCM 8950</strain>
    </source>
</reference>
<comment type="caution">
    <text evidence="12">The sequence shown here is derived from an EMBL/GenBank/DDBJ whole genome shotgun (WGS) entry which is preliminary data.</text>
</comment>
<proteinExistence type="inferred from homology"/>
<dbReference type="PANTHER" id="PTHR38662">
    <property type="entry name" value="COBALT TRANSPORT PROTEIN CBIN"/>
    <property type="match status" value="1"/>
</dbReference>
<evidence type="ECO:0000256" key="9">
    <source>
        <dbReference type="ARBA" id="ARBA00023285"/>
    </source>
</evidence>
<keyword evidence="3 10" id="KW-1003">Cell membrane</keyword>
<dbReference type="Pfam" id="PF02553">
    <property type="entry name" value="CbiN"/>
    <property type="match status" value="1"/>
</dbReference>
<evidence type="ECO:0000256" key="6">
    <source>
        <dbReference type="ARBA" id="ARBA00022989"/>
    </source>
</evidence>
<keyword evidence="8 10" id="KW-0472">Membrane</keyword>
<keyword evidence="9 10" id="KW-0170">Cobalt</keyword>
<comment type="pathway">
    <text evidence="10">Cofactor biosynthesis; adenosylcobalamin biosynthesis.</text>
</comment>
<keyword evidence="2 10" id="KW-0813">Transport</keyword>
<evidence type="ECO:0000256" key="1">
    <source>
        <dbReference type="ARBA" id="ARBA00022426"/>
    </source>
</evidence>
<sequence>MKKKTKQNLIMLLIVLVLVITPFFVAKGGSFAGSDDEGTAQIKKNDPHYKVWAHPLWTPPSAEIESLLFTVQGSLGTGVIAYILGSAHGRKKERERQIHAQNEAGKAHTETSAANGR</sequence>
<accession>A0ABW1T7I0</accession>
<dbReference type="EMBL" id="JBHSSA010000044">
    <property type="protein sequence ID" value="MFC6254024.1"/>
    <property type="molecule type" value="Genomic_DNA"/>
</dbReference>
<evidence type="ECO:0000256" key="4">
    <source>
        <dbReference type="ARBA" id="ARBA00022573"/>
    </source>
</evidence>
<evidence type="ECO:0000256" key="10">
    <source>
        <dbReference type="HAMAP-Rule" id="MF_00330"/>
    </source>
</evidence>
<keyword evidence="13" id="KW-1185">Reference proteome</keyword>
<evidence type="ECO:0000256" key="5">
    <source>
        <dbReference type="ARBA" id="ARBA00022692"/>
    </source>
</evidence>
<comment type="function">
    <text evidence="10">Part of the energy-coupling factor (ECF) transporter complex CbiMNOQ involved in cobalt import.</text>
</comment>
<comment type="similarity">
    <text evidence="10">Belongs to the CbiN family.</text>
</comment>
<dbReference type="PANTHER" id="PTHR38662:SF1">
    <property type="entry name" value="COBALT TRANSPORT PROTEIN CBIN"/>
    <property type="match status" value="1"/>
</dbReference>
<organism evidence="12 13">
    <name type="scientific">Secundilactobacillus hailunensis</name>
    <dbReference type="NCBI Taxonomy" id="2559923"/>
    <lineage>
        <taxon>Bacteria</taxon>
        <taxon>Bacillati</taxon>
        <taxon>Bacillota</taxon>
        <taxon>Bacilli</taxon>
        <taxon>Lactobacillales</taxon>
        <taxon>Lactobacillaceae</taxon>
        <taxon>Secundilactobacillus</taxon>
    </lineage>
</organism>
<keyword evidence="4 10" id="KW-0169">Cobalamin biosynthesis</keyword>
<comment type="caution">
    <text evidence="10">Lacks conserved residue(s) required for the propagation of feature annotation.</text>
</comment>
<evidence type="ECO:0000313" key="13">
    <source>
        <dbReference type="Proteomes" id="UP001596190"/>
    </source>
</evidence>
<dbReference type="Proteomes" id="UP001596190">
    <property type="component" value="Unassembled WGS sequence"/>
</dbReference>
<evidence type="ECO:0000256" key="7">
    <source>
        <dbReference type="ARBA" id="ARBA00023065"/>
    </source>
</evidence>
<keyword evidence="7 10" id="KW-0406">Ion transport</keyword>
<feature type="transmembrane region" description="Helical" evidence="10">
    <location>
        <begin position="66"/>
        <end position="84"/>
    </location>
</feature>
<evidence type="ECO:0000256" key="3">
    <source>
        <dbReference type="ARBA" id="ARBA00022475"/>
    </source>
</evidence>
<evidence type="ECO:0000256" key="2">
    <source>
        <dbReference type="ARBA" id="ARBA00022448"/>
    </source>
</evidence>
<dbReference type="RefSeq" id="WP_137630936.1">
    <property type="nucleotide sequence ID" value="NZ_BJDO01000018.1"/>
</dbReference>